<feature type="domain" description="Glucose-methanol-choline oxidoreductase N-terminal" evidence="5">
    <location>
        <begin position="1617"/>
        <end position="1631"/>
    </location>
</feature>
<evidence type="ECO:0000259" key="5">
    <source>
        <dbReference type="PROSITE" id="PS00624"/>
    </source>
</evidence>
<feature type="domain" description="Glucose-methanol-choline oxidoreductase N-terminal" evidence="5">
    <location>
        <begin position="1012"/>
        <end position="1026"/>
    </location>
</feature>
<evidence type="ECO:0000313" key="6">
    <source>
        <dbReference type="EMBL" id="KAL2748234.1"/>
    </source>
</evidence>
<dbReference type="InterPro" id="IPR007867">
    <property type="entry name" value="GMC_OxRtase_C"/>
</dbReference>
<dbReference type="InterPro" id="IPR012132">
    <property type="entry name" value="GMC_OxRdtase"/>
</dbReference>
<comment type="similarity">
    <text evidence="1 2">Belongs to the GMC oxidoreductase family.</text>
</comment>
<keyword evidence="7" id="KW-1185">Reference proteome</keyword>
<keyword evidence="2" id="KW-0274">FAD</keyword>
<evidence type="ECO:0000256" key="1">
    <source>
        <dbReference type="ARBA" id="ARBA00010790"/>
    </source>
</evidence>
<dbReference type="Pfam" id="PF00732">
    <property type="entry name" value="GMC_oxred_N"/>
    <property type="match status" value="3"/>
</dbReference>
<evidence type="ECO:0000256" key="2">
    <source>
        <dbReference type="RuleBase" id="RU003968"/>
    </source>
</evidence>
<keyword evidence="3" id="KW-0732">Signal</keyword>
<dbReference type="SUPFAM" id="SSF54373">
    <property type="entry name" value="FAD-linked reductases, C-terminal domain"/>
    <property type="match status" value="3"/>
</dbReference>
<comment type="caution">
    <text evidence="6">The sequence shown here is derived from an EMBL/GenBank/DDBJ whole genome shotgun (WGS) entry which is preliminary data.</text>
</comment>
<organism evidence="6 7">
    <name type="scientific">Vespula maculifrons</name>
    <name type="common">Eastern yellow jacket</name>
    <name type="synonym">Wasp</name>
    <dbReference type="NCBI Taxonomy" id="7453"/>
    <lineage>
        <taxon>Eukaryota</taxon>
        <taxon>Metazoa</taxon>
        <taxon>Ecdysozoa</taxon>
        <taxon>Arthropoda</taxon>
        <taxon>Hexapoda</taxon>
        <taxon>Insecta</taxon>
        <taxon>Pterygota</taxon>
        <taxon>Neoptera</taxon>
        <taxon>Endopterygota</taxon>
        <taxon>Hymenoptera</taxon>
        <taxon>Apocrita</taxon>
        <taxon>Aculeata</taxon>
        <taxon>Vespoidea</taxon>
        <taxon>Vespidae</taxon>
        <taxon>Vespinae</taxon>
        <taxon>Vespula</taxon>
    </lineage>
</organism>
<keyword evidence="2" id="KW-0285">Flavoprotein</keyword>
<reference evidence="6 7" key="1">
    <citation type="journal article" date="2024" name="Ann. Entomol. Soc. Am.">
        <title>Genomic analyses of the southern and eastern yellowjacket wasps (Hymenoptera: Vespidae) reveal evolutionary signatures of social life.</title>
        <authorList>
            <person name="Catto M.A."/>
            <person name="Caine P.B."/>
            <person name="Orr S.E."/>
            <person name="Hunt B.G."/>
            <person name="Goodisman M.A.D."/>
        </authorList>
    </citation>
    <scope>NUCLEOTIDE SEQUENCE [LARGE SCALE GENOMIC DNA]</scope>
    <source>
        <strain evidence="6">232</strain>
        <tissue evidence="6">Head and thorax</tissue>
    </source>
</reference>
<dbReference type="InterPro" id="IPR000172">
    <property type="entry name" value="GMC_OxRdtase_N"/>
</dbReference>
<protein>
    <recommendedName>
        <fullName evidence="4 5">Glucose-methanol-choline oxidoreductase N-terminal domain-containing protein</fullName>
    </recommendedName>
</protein>
<gene>
    <name evidence="6" type="ORF">V1477_003519</name>
</gene>
<dbReference type="Gene3D" id="3.50.50.60">
    <property type="entry name" value="FAD/NAD(P)-binding domain"/>
    <property type="match status" value="3"/>
</dbReference>
<dbReference type="PANTHER" id="PTHR11552:SF154">
    <property type="entry name" value="FI04917P"/>
    <property type="match status" value="1"/>
</dbReference>
<dbReference type="EMBL" id="JAYRBN010000032">
    <property type="protein sequence ID" value="KAL2748234.1"/>
    <property type="molecule type" value="Genomic_DNA"/>
</dbReference>
<feature type="signal peptide" evidence="3">
    <location>
        <begin position="1"/>
        <end position="22"/>
    </location>
</feature>
<dbReference type="SUPFAM" id="SSF51905">
    <property type="entry name" value="FAD/NAD(P)-binding domain"/>
    <property type="match status" value="3"/>
</dbReference>
<proteinExistence type="inferred from homology"/>
<dbReference type="InterPro" id="IPR036188">
    <property type="entry name" value="FAD/NAD-bd_sf"/>
</dbReference>
<dbReference type="PANTHER" id="PTHR11552">
    <property type="entry name" value="GLUCOSE-METHANOL-CHOLINE GMC OXIDOREDUCTASE"/>
    <property type="match status" value="1"/>
</dbReference>
<dbReference type="Gene3D" id="3.30.560.10">
    <property type="entry name" value="Glucose Oxidase, domain 3"/>
    <property type="match status" value="3"/>
</dbReference>
<evidence type="ECO:0000259" key="4">
    <source>
        <dbReference type="PROSITE" id="PS00623"/>
    </source>
</evidence>
<name>A0ABD2CTY4_VESMC</name>
<dbReference type="PROSITE" id="PS00623">
    <property type="entry name" value="GMC_OXRED_1"/>
    <property type="match status" value="2"/>
</dbReference>
<dbReference type="Pfam" id="PF05199">
    <property type="entry name" value="GMC_oxred_C"/>
    <property type="match status" value="3"/>
</dbReference>
<feature type="domain" description="Glucose-methanol-choline oxidoreductase N-terminal" evidence="4">
    <location>
        <begin position="833"/>
        <end position="856"/>
    </location>
</feature>
<feature type="domain" description="Glucose-methanol-choline oxidoreductase N-terminal" evidence="5">
    <location>
        <begin position="359"/>
        <end position="373"/>
    </location>
</feature>
<dbReference type="PROSITE" id="PS00624">
    <property type="entry name" value="GMC_OXRED_2"/>
    <property type="match status" value="3"/>
</dbReference>
<accession>A0ABD2CTY4</accession>
<evidence type="ECO:0000313" key="7">
    <source>
        <dbReference type="Proteomes" id="UP001607303"/>
    </source>
</evidence>
<evidence type="ECO:0000256" key="3">
    <source>
        <dbReference type="SAM" id="SignalP"/>
    </source>
</evidence>
<dbReference type="Proteomes" id="UP001607303">
    <property type="component" value="Unassembled WGS sequence"/>
</dbReference>
<feature type="chain" id="PRO_5044758742" description="Glucose-methanol-choline oxidoreductase N-terminal domain-containing protein" evidence="3">
    <location>
        <begin position="23"/>
        <end position="1933"/>
    </location>
</feature>
<sequence length="1933" mass="216584">MIRIFKMRLLDFLLLLVQYAFARQVNPTMLNQLGINYDSFIISNTTGCCGCSFEDTKYMDSVCGGQSAFMTLVQNLMMSRCDIADPCRRLGRDDIPNEWYDFIVVGAGVAGPIIARRLSDNAWNRVLLIEAGPEEPTMTAIPGLAWNAIQSSLDWKYKTEPTRPHPTACLDTGGKCNVPRGRMMSGTGGMHGMMYYRGHPEIFNKWAREGNVGWSYDEIEHYFQRVEDPVDPSMLSSHARTVPNGPVKIQHYSHRPQFVSVLLESAAELGYRTYGLKEYTQTGFMVAPMTVEKGLRASTPKAYLRPVYNRNNLRVLTNAQVLRVLINDYDMKAYGVELIDKHGQRRIIKCNKEVILTAGAMGSPQILLNSGIGPREQLTKFGIKTYKDLPVGRYFINHVSIAVPMSIRDTSVETMTMQSVNEYLESRTGDLASTGLTQVTAFLESNYTIPGIPDLQVFFDGFSSYCPKTGLPNECTNGIKGPCPNRRKIVARPTVVIPESRGTLELRSANPLDLPLMYPDYFTHEKDMKVLIEGVRKVLKLIDTPTMKKWDLQLETLHHPLCTEYHFGTDAYWECYIRAKTGPENHQAGTCKMGPATDADAVVDPQLRVHGVPNIRVADPSIFPYLPNANPIAAIMMVKGYAPMRKRIAKIKNLEDQVTRKPDQKKLTKKIDLQLNQFRQRIDRESEATLKDKFARQKMEFCLSATSASAAQGSSNFLFTQLLRTLLIAQCSLNVNNEYPKDRTNEIINSKREFDFVIVGGGTAGSVLANRLTEINNWDVLLIEAGEDPSVLSNVPGAILMIQGSEEDYSYDIEPQEGFCQSMKNKNCKWGKGKALGGSSVINAMLYVRGNDRDYDEWEHLGNEGWSYEKVLPYFKKSVDCPQEYIDKWGDKHCAKGGPMNIRSYNYSETNIQEIFINAARELGVPILEAFYEEDYIGYAKALGTIDMSRRVNAAKAFLSPIKDRKNLYVMKSARVDKILMNDNQAAGVRVSLKNGEQVDVMASKEIILSAGTIATPQILMLSGIGPANHLSEIGIPLVTDLPVGKNLQDHVIWLGIQLAYINHTNSPPSPSHIMDIAYDYLMKESGELSTIGGVELIAFLNLTDPQSKYPEIEILFTHVPRWQVDKLQVLLKAFDVLDELIENMSKIIMETDIVFICPSLLRPKSTGEIKLRSSDPADQVKIYANYFADQSDRKILLKSLDFVKSLVKTKTFQNNGINLRHYDIPNCRNTEPDTMEYWDCNLSNTAATFYHPVGTAKMGPTGDSTAVVDPRLKVHGIQRLRVVDASIMPQIISGNTNAPTSIMMDFVTTVRTAIQANAIPIDIGKLSIIPILISALTYLNYNLVDPENQPQVTKKLLKEYDFIVVGGGSAGSVVVNRLTENPEWNVLLLEAGGKENEISDVPIFSFFLQNSKLDWRYKPQAQDNACQAMKNNRCRWPRGKVLGGSSVLNTMIYIRGNRHDFNQWESLGNPGWGYEDVLPYFKKSQDQRNPYLARNKKYHSTGGYLTVQDSPYNTPLGPAYLQAAEEMGYDIVDVNGEQQTGFAFLQYTMRRGTRCSTAKAFIRPIQFRKNFHLSLWSYVTRILIDPSTKKAYGVEFIRNGRVETVFAKKEVILSAGAINTPQLLMLSGIGARNHLEDLGIPVIQDSPGVGQNLQDHIALGGLIFLVDNEISYKYNHVININAALKYAITEDGPLTSSVGLEVIGFLSTKYANQTDDWPDIEFMVCSGSITTGGKQVRKVIGLTDDFYDEVYGTITDQSNFSILPMLLRPKSQGYIKLKSKNPLDYPLIYHNYLTNPDDVRVLREGVKAAIAFAETSSLRRLGARFHSKPFPNCKHHPMFTDEYWECAIRQFTMTIYHMSCTAKMGPRSDPMAVVDPSLKVYGVEGLRVIDASIMPAIVSSNINAPVIMIGEKGSDLIKEDCSSDENIPNIPM</sequence>
<feature type="domain" description="Glucose-methanol-choline oxidoreductase N-terminal" evidence="4">
    <location>
        <begin position="1440"/>
        <end position="1463"/>
    </location>
</feature>